<dbReference type="Proteomes" id="UP000658258">
    <property type="component" value="Unassembled WGS sequence"/>
</dbReference>
<dbReference type="CDD" id="cd02440">
    <property type="entry name" value="AdoMet_MTases"/>
    <property type="match status" value="1"/>
</dbReference>
<organism evidence="1 2">
    <name type="scientific">Roseivirga thermotolerans</name>
    <dbReference type="NCBI Taxonomy" id="1758176"/>
    <lineage>
        <taxon>Bacteria</taxon>
        <taxon>Pseudomonadati</taxon>
        <taxon>Bacteroidota</taxon>
        <taxon>Cytophagia</taxon>
        <taxon>Cytophagales</taxon>
        <taxon>Roseivirgaceae</taxon>
        <taxon>Roseivirga</taxon>
    </lineage>
</organism>
<dbReference type="InterPro" id="IPR029063">
    <property type="entry name" value="SAM-dependent_MTases_sf"/>
</dbReference>
<name>A0ABQ3IBT4_9BACT</name>
<proteinExistence type="predicted"/>
<sequence>MFQVLAFINYWLQQADEHSLHSPFVYKLYRELIKPCRSFRINSVEQLRQQLLNNHQYIQLTDFGAGSRVSSSKQRTVSSLAKHASTPPKFSALLHTLIGQFNMTQVLELGTSLGLNSLYMSTTPEVHLTTFEGDPILCHMARSHFDQFNRPNIELIEGPIDETLPLVLHRLPKIDMAYLDANHRYAPTLHYYESVLAACHHKSIIVIDDIHWSKEMSHAWDTIRKKDEIFVSIDLFEAGLLFLDPGLTRGHYILHF</sequence>
<evidence type="ECO:0000313" key="2">
    <source>
        <dbReference type="Proteomes" id="UP000658258"/>
    </source>
</evidence>
<keyword evidence="2" id="KW-1185">Reference proteome</keyword>
<dbReference type="SUPFAM" id="SSF53335">
    <property type="entry name" value="S-adenosyl-L-methionine-dependent methyltransferases"/>
    <property type="match status" value="1"/>
</dbReference>
<protein>
    <submittedName>
        <fullName evidence="1">O-methyltransferase</fullName>
    </submittedName>
</protein>
<comment type="caution">
    <text evidence="1">The sequence shown here is derived from an EMBL/GenBank/DDBJ whole genome shotgun (WGS) entry which is preliminary data.</text>
</comment>
<accession>A0ABQ3IBT4</accession>
<reference evidence="2" key="1">
    <citation type="journal article" date="2019" name="Int. J. Syst. Evol. Microbiol.">
        <title>The Global Catalogue of Microorganisms (GCM) 10K type strain sequencing project: providing services to taxonomists for standard genome sequencing and annotation.</title>
        <authorList>
            <consortium name="The Broad Institute Genomics Platform"/>
            <consortium name="The Broad Institute Genome Sequencing Center for Infectious Disease"/>
            <person name="Wu L."/>
            <person name="Ma J."/>
        </authorList>
    </citation>
    <scope>NUCLEOTIDE SEQUENCE [LARGE SCALE GENOMIC DNA]</scope>
    <source>
        <strain evidence="2">CGMCC 1.15111</strain>
    </source>
</reference>
<evidence type="ECO:0000313" key="1">
    <source>
        <dbReference type="EMBL" id="GHE68840.1"/>
    </source>
</evidence>
<gene>
    <name evidence="1" type="ORF">GCM10011340_25840</name>
</gene>
<dbReference type="Pfam" id="PF13578">
    <property type="entry name" value="Methyltransf_24"/>
    <property type="match status" value="1"/>
</dbReference>
<dbReference type="RefSeq" id="WP_189630673.1">
    <property type="nucleotide sequence ID" value="NZ_BNAG01000003.1"/>
</dbReference>
<dbReference type="EMBL" id="BNAG01000003">
    <property type="protein sequence ID" value="GHE68840.1"/>
    <property type="molecule type" value="Genomic_DNA"/>
</dbReference>
<dbReference type="Gene3D" id="3.40.50.150">
    <property type="entry name" value="Vaccinia Virus protein VP39"/>
    <property type="match status" value="1"/>
</dbReference>